<dbReference type="RefSeq" id="WP_153790069.1">
    <property type="nucleotide sequence ID" value="NZ_CP045915.1"/>
</dbReference>
<dbReference type="Proteomes" id="UP000339690">
    <property type="component" value="Chromosome"/>
</dbReference>
<protein>
    <submittedName>
        <fullName evidence="2">PadR family transcriptional regulator</fullName>
    </submittedName>
</protein>
<feature type="domain" description="Transcription regulator PadR N-terminal" evidence="1">
    <location>
        <begin position="7"/>
        <end position="76"/>
    </location>
</feature>
<reference evidence="2 3" key="1">
    <citation type="submission" date="2019-11" db="EMBL/GenBank/DDBJ databases">
        <title>Gracilibacillus salitolerans sp. nov., a moderate halophile isolated from a saline soil in northwest China.</title>
        <authorList>
            <person name="Gan L."/>
        </authorList>
    </citation>
    <scope>NUCLEOTIDE SEQUENCE [LARGE SCALE GENOMIC DNA]</scope>
    <source>
        <strain evidence="2 3">SCU50</strain>
    </source>
</reference>
<keyword evidence="3" id="KW-1185">Reference proteome</keyword>
<dbReference type="PANTHER" id="PTHR43252">
    <property type="entry name" value="TRANSCRIPTIONAL REGULATOR YQJI"/>
    <property type="match status" value="1"/>
</dbReference>
<dbReference type="Gene3D" id="1.10.10.10">
    <property type="entry name" value="Winged helix-like DNA-binding domain superfamily/Winged helix DNA-binding domain"/>
    <property type="match status" value="1"/>
</dbReference>
<dbReference type="EMBL" id="CP045915">
    <property type="protein sequence ID" value="QGH32901.1"/>
    <property type="molecule type" value="Genomic_DNA"/>
</dbReference>
<dbReference type="InterPro" id="IPR036388">
    <property type="entry name" value="WH-like_DNA-bd_sf"/>
</dbReference>
<organism evidence="2 3">
    <name type="scientific">Gracilibacillus salitolerans</name>
    <dbReference type="NCBI Taxonomy" id="2663022"/>
    <lineage>
        <taxon>Bacteria</taxon>
        <taxon>Bacillati</taxon>
        <taxon>Bacillota</taxon>
        <taxon>Bacilli</taxon>
        <taxon>Bacillales</taxon>
        <taxon>Bacillaceae</taxon>
        <taxon>Gracilibacillus</taxon>
    </lineage>
</organism>
<gene>
    <name evidence="2" type="ORF">GI584_02015</name>
</gene>
<evidence type="ECO:0000259" key="1">
    <source>
        <dbReference type="Pfam" id="PF03551"/>
    </source>
</evidence>
<dbReference type="InterPro" id="IPR005149">
    <property type="entry name" value="Tscrpt_reg_PadR_N"/>
</dbReference>
<dbReference type="PANTHER" id="PTHR43252:SF6">
    <property type="entry name" value="NEGATIVE TRANSCRIPTION REGULATOR PADR"/>
    <property type="match status" value="1"/>
</dbReference>
<dbReference type="SUPFAM" id="SSF46785">
    <property type="entry name" value="Winged helix' DNA-binding domain"/>
    <property type="match status" value="1"/>
</dbReference>
<dbReference type="Pfam" id="PF03551">
    <property type="entry name" value="PadR"/>
    <property type="match status" value="1"/>
</dbReference>
<evidence type="ECO:0000313" key="3">
    <source>
        <dbReference type="Proteomes" id="UP000339690"/>
    </source>
</evidence>
<dbReference type="KEGG" id="grc:GI584_02015"/>
<dbReference type="InterPro" id="IPR036390">
    <property type="entry name" value="WH_DNA-bd_sf"/>
</dbReference>
<evidence type="ECO:0000313" key="2">
    <source>
        <dbReference type="EMBL" id="QGH32901.1"/>
    </source>
</evidence>
<accession>A0A5Q2TFJ7</accession>
<sequence>MSVKHSMLALLYEKPRHGYELKTGFETLVQGMWPLNAGQVYTTLDRLERDNLVESPGNDQKDRKLYTITEAGKEELWNWLEKPVGRSLLKDEFYFKFLCANHVAYDEKQNMIKKQKETMIKDVLHLTHLKKQMNQTGNETMKLLIEGALLHLEADIKWLDMITGE</sequence>
<proteinExistence type="predicted"/>
<name>A0A5Q2TFJ7_9BACI</name>
<dbReference type="AlphaFoldDB" id="A0A5Q2TFJ7"/>